<proteinExistence type="predicted"/>
<name>A0AAN8CIC8_9TELE</name>
<organism evidence="2 3">
    <name type="scientific">Champsocephalus esox</name>
    <name type="common">pike icefish</name>
    <dbReference type="NCBI Taxonomy" id="159716"/>
    <lineage>
        <taxon>Eukaryota</taxon>
        <taxon>Metazoa</taxon>
        <taxon>Chordata</taxon>
        <taxon>Craniata</taxon>
        <taxon>Vertebrata</taxon>
        <taxon>Euteleostomi</taxon>
        <taxon>Actinopterygii</taxon>
        <taxon>Neopterygii</taxon>
        <taxon>Teleostei</taxon>
        <taxon>Neoteleostei</taxon>
        <taxon>Acanthomorphata</taxon>
        <taxon>Eupercaria</taxon>
        <taxon>Perciformes</taxon>
        <taxon>Notothenioidei</taxon>
        <taxon>Channichthyidae</taxon>
        <taxon>Champsocephalus</taxon>
    </lineage>
</organism>
<reference evidence="2 3" key="1">
    <citation type="journal article" date="2023" name="Mol. Biol. Evol.">
        <title>Genomics of Secondarily Temperate Adaptation in the Only Non-Antarctic Icefish.</title>
        <authorList>
            <person name="Rivera-Colon A.G."/>
            <person name="Rayamajhi N."/>
            <person name="Minhas B.F."/>
            <person name="Madrigal G."/>
            <person name="Bilyk K.T."/>
            <person name="Yoon V."/>
            <person name="Hune M."/>
            <person name="Gregory S."/>
            <person name="Cheng C.H.C."/>
            <person name="Catchen J.M."/>
        </authorList>
    </citation>
    <scope>NUCLEOTIDE SEQUENCE [LARGE SCALE GENOMIC DNA]</scope>
    <source>
        <strain evidence="2">JC2023a</strain>
    </source>
</reference>
<comment type="caution">
    <text evidence="2">The sequence shown here is derived from an EMBL/GenBank/DDBJ whole genome shotgun (WGS) entry which is preliminary data.</text>
</comment>
<dbReference type="EMBL" id="JAULUE010002050">
    <property type="protein sequence ID" value="KAK5904145.1"/>
    <property type="molecule type" value="Genomic_DNA"/>
</dbReference>
<dbReference type="AlphaFoldDB" id="A0AAN8CIC8"/>
<gene>
    <name evidence="2" type="ORF">CesoFtcFv8_005736</name>
</gene>
<evidence type="ECO:0000313" key="3">
    <source>
        <dbReference type="Proteomes" id="UP001335648"/>
    </source>
</evidence>
<keyword evidence="3" id="KW-1185">Reference proteome</keyword>
<sequence>MERAAELCGASEQRLDGQRGPSSSRTARWSALTIEQPHGSMVSADLGSQRPEPAGAQRGERYLVDKSLEAFKACEMSGKQGSSSNTESTTNQ</sequence>
<evidence type="ECO:0000256" key="1">
    <source>
        <dbReference type="SAM" id="MobiDB-lite"/>
    </source>
</evidence>
<feature type="region of interest" description="Disordered" evidence="1">
    <location>
        <begin position="1"/>
        <end position="60"/>
    </location>
</feature>
<accession>A0AAN8CIC8</accession>
<evidence type="ECO:0000313" key="2">
    <source>
        <dbReference type="EMBL" id="KAK5904145.1"/>
    </source>
</evidence>
<dbReference type="Proteomes" id="UP001335648">
    <property type="component" value="Unassembled WGS sequence"/>
</dbReference>
<protein>
    <submittedName>
        <fullName evidence="2">Uncharacterized protein</fullName>
    </submittedName>
</protein>